<keyword evidence="2" id="KW-0560">Oxidoreductase</keyword>
<keyword evidence="5" id="KW-1185">Reference proteome</keyword>
<reference evidence="4 5" key="1">
    <citation type="journal article" date="2019" name="Int. J. Syst. Evol. Microbiol.">
        <title>The Global Catalogue of Microorganisms (GCM) 10K type strain sequencing project: providing services to taxonomists for standard genome sequencing and annotation.</title>
        <authorList>
            <consortium name="The Broad Institute Genomics Platform"/>
            <consortium name="The Broad Institute Genome Sequencing Center for Infectious Disease"/>
            <person name="Wu L."/>
            <person name="Ma J."/>
        </authorList>
    </citation>
    <scope>NUCLEOTIDE SEQUENCE [LARGE SCALE GENOMIC DNA]</scope>
    <source>
        <strain evidence="4 5">JCM 13002</strain>
    </source>
</reference>
<dbReference type="Gene3D" id="3.40.50.720">
    <property type="entry name" value="NAD(P)-binding Rossmann-like Domain"/>
    <property type="match status" value="1"/>
</dbReference>
<comment type="caution">
    <text evidence="4">The sequence shown here is derived from an EMBL/GenBank/DDBJ whole genome shotgun (WGS) entry which is preliminary data.</text>
</comment>
<name>A0ABN1U7M9_9ACTN</name>
<sequence length="302" mass="30938">MRAIVNTPATGDVAFREVAEPTAAAGDVLVDVKAFSVNRGEILNLPTNDEGWRPGWDVAGVVAETANGFTAGQRVVALSLADGSWAERIAVPAGFVAALPDTVGFAEAATLPVAALTALRLVRESGTLLGRRVLVTGAAGGVGRILVQLAAAAGAEVTAVARNTERAKGLTELGATAVVTDPAEAEGPFAVVYEAAGGTSLTAALELVGPGGTVFSYGNSSGEDTPVSFFRFFGGHEQAVLRHFVFVTGAPVDEDLATLARLVGAGSLSVEIAYREDWERINEALAAVRERRVAGKAVLTVG</sequence>
<dbReference type="RefSeq" id="WP_344628172.1">
    <property type="nucleotide sequence ID" value="NZ_BAAALD010000145.1"/>
</dbReference>
<evidence type="ECO:0000313" key="5">
    <source>
        <dbReference type="Proteomes" id="UP001499987"/>
    </source>
</evidence>
<dbReference type="InterPro" id="IPR020843">
    <property type="entry name" value="ER"/>
</dbReference>
<dbReference type="InterPro" id="IPR011032">
    <property type="entry name" value="GroES-like_sf"/>
</dbReference>
<dbReference type="SUPFAM" id="SSF51735">
    <property type="entry name" value="NAD(P)-binding Rossmann-fold domains"/>
    <property type="match status" value="1"/>
</dbReference>
<dbReference type="Proteomes" id="UP001499987">
    <property type="component" value="Unassembled WGS sequence"/>
</dbReference>
<evidence type="ECO:0000256" key="2">
    <source>
        <dbReference type="ARBA" id="ARBA00023002"/>
    </source>
</evidence>
<accession>A0ABN1U7M9</accession>
<dbReference type="InterPro" id="IPR013149">
    <property type="entry name" value="ADH-like_C"/>
</dbReference>
<protein>
    <submittedName>
        <fullName evidence="4">Zinc-binding dehydrogenase</fullName>
    </submittedName>
</protein>
<proteinExistence type="predicted"/>
<dbReference type="Pfam" id="PF00107">
    <property type="entry name" value="ADH_zinc_N"/>
    <property type="match status" value="1"/>
</dbReference>
<dbReference type="PANTHER" id="PTHR48106">
    <property type="entry name" value="QUINONE OXIDOREDUCTASE PIG3-RELATED"/>
    <property type="match status" value="1"/>
</dbReference>
<evidence type="ECO:0000259" key="3">
    <source>
        <dbReference type="SMART" id="SM00829"/>
    </source>
</evidence>
<feature type="domain" description="Enoyl reductase (ER)" evidence="3">
    <location>
        <begin position="11"/>
        <end position="299"/>
    </location>
</feature>
<dbReference type="PANTHER" id="PTHR48106:SF18">
    <property type="entry name" value="QUINONE OXIDOREDUCTASE PIG3"/>
    <property type="match status" value="1"/>
</dbReference>
<dbReference type="SMART" id="SM00829">
    <property type="entry name" value="PKS_ER"/>
    <property type="match status" value="1"/>
</dbReference>
<gene>
    <name evidence="4" type="ORF">GCM10009663_74270</name>
</gene>
<dbReference type="Pfam" id="PF08240">
    <property type="entry name" value="ADH_N"/>
    <property type="match status" value="1"/>
</dbReference>
<evidence type="ECO:0000313" key="4">
    <source>
        <dbReference type="EMBL" id="GAA1124491.1"/>
    </source>
</evidence>
<evidence type="ECO:0000256" key="1">
    <source>
        <dbReference type="ARBA" id="ARBA00022857"/>
    </source>
</evidence>
<organism evidence="4 5">
    <name type="scientific">Kitasatospora arboriphila</name>
    <dbReference type="NCBI Taxonomy" id="258052"/>
    <lineage>
        <taxon>Bacteria</taxon>
        <taxon>Bacillati</taxon>
        <taxon>Actinomycetota</taxon>
        <taxon>Actinomycetes</taxon>
        <taxon>Kitasatosporales</taxon>
        <taxon>Streptomycetaceae</taxon>
        <taxon>Kitasatospora</taxon>
    </lineage>
</organism>
<dbReference type="InterPro" id="IPR013154">
    <property type="entry name" value="ADH-like_N"/>
</dbReference>
<dbReference type="EMBL" id="BAAALD010000145">
    <property type="protein sequence ID" value="GAA1124491.1"/>
    <property type="molecule type" value="Genomic_DNA"/>
</dbReference>
<dbReference type="InterPro" id="IPR036291">
    <property type="entry name" value="NAD(P)-bd_dom_sf"/>
</dbReference>
<keyword evidence="1" id="KW-0521">NADP</keyword>
<dbReference type="Gene3D" id="3.90.180.10">
    <property type="entry name" value="Medium-chain alcohol dehydrogenases, catalytic domain"/>
    <property type="match status" value="1"/>
</dbReference>
<dbReference type="SUPFAM" id="SSF50129">
    <property type="entry name" value="GroES-like"/>
    <property type="match status" value="1"/>
</dbReference>